<name>A0A2M7ANV5_UNCKA</name>
<gene>
    <name evidence="4" type="ORF">COS81_01750</name>
</gene>
<keyword evidence="2" id="KW-0413">Isomerase</keyword>
<dbReference type="Gene3D" id="3.40.50.10490">
    <property type="entry name" value="Glucose-6-phosphate isomerase like protein, domain 1"/>
    <property type="match status" value="2"/>
</dbReference>
<sequence>MDKLDNLKAIKKLDQSNMLSSVEVLGKQVEQIWEEMEYFRIPDDYKEVENVLVDGMGGSGMGALIIQSLYFDKLQVPFQVMHDYHLPQHIGNHSLVILSSYSGTTEEVLQAGEESLTRGAKIVGIGTGSKLEKFCTERHLPFLKINPLHNPCNQPRMGLGYSIFGQFGILDKVELIKVGGGEVGKIVYLLEEGNKRLGVDIERADNPAKKMAHMLYGKLVVYTASEFLSGTAYAVRNQMNENAKQFGFIYDIPELNHHLMEGLKNPKTNPENIKWVFLNSEFYDERNRMRIEITKEILKQNGIAYTEFKPQSEAKIFQVFETLGFFSYVNFYLAMLNDLDPSPIPYVDFFKKELERRRKT</sequence>
<protein>
    <recommendedName>
        <fullName evidence="3">SIS domain-containing protein</fullName>
    </recommendedName>
</protein>
<dbReference type="SUPFAM" id="SSF53697">
    <property type="entry name" value="SIS domain"/>
    <property type="match status" value="1"/>
</dbReference>
<comment type="similarity">
    <text evidence="1">Belongs to the PGI/PMI family.</text>
</comment>
<evidence type="ECO:0000259" key="3">
    <source>
        <dbReference type="PROSITE" id="PS51464"/>
    </source>
</evidence>
<dbReference type="GO" id="GO:0004476">
    <property type="term" value="F:mannose-6-phosphate isomerase activity"/>
    <property type="evidence" value="ECO:0007669"/>
    <property type="project" value="InterPro"/>
</dbReference>
<dbReference type="EMBL" id="PEWD01000035">
    <property type="protein sequence ID" value="PIU69052.1"/>
    <property type="molecule type" value="Genomic_DNA"/>
</dbReference>
<dbReference type="GO" id="GO:1901135">
    <property type="term" value="P:carbohydrate derivative metabolic process"/>
    <property type="evidence" value="ECO:0007669"/>
    <property type="project" value="InterPro"/>
</dbReference>
<dbReference type="GO" id="GO:0097367">
    <property type="term" value="F:carbohydrate derivative binding"/>
    <property type="evidence" value="ECO:0007669"/>
    <property type="project" value="InterPro"/>
</dbReference>
<dbReference type="GO" id="GO:0004347">
    <property type="term" value="F:glucose-6-phosphate isomerase activity"/>
    <property type="evidence" value="ECO:0007669"/>
    <property type="project" value="InterPro"/>
</dbReference>
<dbReference type="PROSITE" id="PS51464">
    <property type="entry name" value="SIS"/>
    <property type="match status" value="1"/>
</dbReference>
<dbReference type="InterPro" id="IPR046348">
    <property type="entry name" value="SIS_dom_sf"/>
</dbReference>
<dbReference type="Proteomes" id="UP000229916">
    <property type="component" value="Unassembled WGS sequence"/>
</dbReference>
<evidence type="ECO:0000256" key="2">
    <source>
        <dbReference type="ARBA" id="ARBA00023235"/>
    </source>
</evidence>
<evidence type="ECO:0000256" key="1">
    <source>
        <dbReference type="ARBA" id="ARBA00010523"/>
    </source>
</evidence>
<reference evidence="5" key="1">
    <citation type="submission" date="2017-09" db="EMBL/GenBank/DDBJ databases">
        <title>Depth-based differentiation of microbial function through sediment-hosted aquifers and enrichment of novel symbionts in the deep terrestrial subsurface.</title>
        <authorList>
            <person name="Probst A.J."/>
            <person name="Ladd B."/>
            <person name="Jarett J.K."/>
            <person name="Geller-Mcgrath D.E."/>
            <person name="Sieber C.M.K."/>
            <person name="Emerson J.B."/>
            <person name="Anantharaman K."/>
            <person name="Thomas B.C."/>
            <person name="Malmstrom R."/>
            <person name="Stieglmeier M."/>
            <person name="Klingl A."/>
            <person name="Woyke T."/>
            <person name="Ryan C.M."/>
            <person name="Banfield J.F."/>
        </authorList>
    </citation>
    <scope>NUCLEOTIDE SEQUENCE [LARGE SCALE GENOMIC DNA]</scope>
</reference>
<dbReference type="AlphaFoldDB" id="A0A2M7ANV5"/>
<dbReference type="InterPro" id="IPR019490">
    <property type="entry name" value="Glu6P/Mann6P_isomerase_C"/>
</dbReference>
<accession>A0A2M7ANV5</accession>
<comment type="caution">
    <text evidence="4">The sequence shown here is derived from an EMBL/GenBank/DDBJ whole genome shotgun (WGS) entry which is preliminary data.</text>
</comment>
<organism evidence="4 5">
    <name type="scientific">candidate division WWE3 bacterium CG06_land_8_20_14_3_00_42_16</name>
    <dbReference type="NCBI Taxonomy" id="1975083"/>
    <lineage>
        <taxon>Bacteria</taxon>
        <taxon>Katanobacteria</taxon>
    </lineage>
</organism>
<dbReference type="GO" id="GO:0005975">
    <property type="term" value="P:carbohydrate metabolic process"/>
    <property type="evidence" value="ECO:0007669"/>
    <property type="project" value="InterPro"/>
</dbReference>
<proteinExistence type="inferred from homology"/>
<feature type="domain" description="SIS" evidence="3">
    <location>
        <begin position="41"/>
        <end position="186"/>
    </location>
</feature>
<dbReference type="Pfam" id="PF10432">
    <property type="entry name" value="bact-PGI_C"/>
    <property type="match status" value="1"/>
</dbReference>
<evidence type="ECO:0000313" key="4">
    <source>
        <dbReference type="EMBL" id="PIU69052.1"/>
    </source>
</evidence>
<dbReference type="InterPro" id="IPR001347">
    <property type="entry name" value="SIS_dom"/>
</dbReference>
<evidence type="ECO:0000313" key="5">
    <source>
        <dbReference type="Proteomes" id="UP000229916"/>
    </source>
</evidence>